<keyword evidence="3" id="KW-0539">Nucleus</keyword>
<evidence type="ECO:0000313" key="8">
    <source>
        <dbReference type="RefSeq" id="XP_022256641.1"/>
    </source>
</evidence>
<dbReference type="RefSeq" id="XP_013788424.1">
    <property type="nucleotide sequence ID" value="XM_013932970.2"/>
</dbReference>
<dbReference type="InterPro" id="IPR038422">
    <property type="entry name" value="Cut8/Sts1_sf"/>
</dbReference>
<evidence type="ECO:0000256" key="3">
    <source>
        <dbReference type="ARBA" id="ARBA00023242"/>
    </source>
</evidence>
<dbReference type="InterPro" id="IPR013868">
    <property type="entry name" value="Cut8/Sts1_fam"/>
</dbReference>
<dbReference type="PANTHER" id="PTHR28032">
    <property type="entry name" value="FI02826P"/>
    <property type="match status" value="1"/>
</dbReference>
<comment type="subcellular location">
    <subcellularLocation>
        <location evidence="1">Nucleus</location>
    </subcellularLocation>
</comment>
<dbReference type="Pfam" id="PF08559">
    <property type="entry name" value="Cut8"/>
    <property type="match status" value="1"/>
</dbReference>
<keyword evidence="6" id="KW-1185">Reference proteome</keyword>
<evidence type="ECO:0000256" key="5">
    <source>
        <dbReference type="SAM" id="MobiDB-lite"/>
    </source>
</evidence>
<evidence type="ECO:0000256" key="4">
    <source>
        <dbReference type="SAM" id="Coils"/>
    </source>
</evidence>
<gene>
    <name evidence="7 8" type="primary">LOC106472333</name>
</gene>
<dbReference type="RefSeq" id="XP_022256641.1">
    <property type="nucleotide sequence ID" value="XM_022400933.1"/>
</dbReference>
<dbReference type="PANTHER" id="PTHR28032:SF1">
    <property type="entry name" value="FI02826P"/>
    <property type="match status" value="1"/>
</dbReference>
<feature type="coiled-coil region" evidence="4">
    <location>
        <begin position="303"/>
        <end position="330"/>
    </location>
</feature>
<evidence type="ECO:0000256" key="1">
    <source>
        <dbReference type="ARBA" id="ARBA00004123"/>
    </source>
</evidence>
<feature type="compositionally biased region" description="Polar residues" evidence="5">
    <location>
        <begin position="13"/>
        <end position="38"/>
    </location>
</feature>
<evidence type="ECO:0000313" key="7">
    <source>
        <dbReference type="RefSeq" id="XP_013788424.1"/>
    </source>
</evidence>
<comment type="similarity">
    <text evidence="2">Belongs to the cut8/STS1 family.</text>
</comment>
<evidence type="ECO:0000313" key="6">
    <source>
        <dbReference type="Proteomes" id="UP000694941"/>
    </source>
</evidence>
<feature type="region of interest" description="Disordered" evidence="5">
    <location>
        <begin position="1"/>
        <end position="153"/>
    </location>
</feature>
<keyword evidence="4" id="KW-0175">Coiled coil</keyword>
<protein>
    <submittedName>
        <fullName evidence="7 8">Uncharacterized protein LOC106472333</fullName>
    </submittedName>
</protein>
<dbReference type="Proteomes" id="UP000694941">
    <property type="component" value="Unplaced"/>
</dbReference>
<name>A0ABM1BTL8_LIMPO</name>
<feature type="compositionally biased region" description="Low complexity" evidence="5">
    <location>
        <begin position="86"/>
        <end position="96"/>
    </location>
</feature>
<evidence type="ECO:0000256" key="2">
    <source>
        <dbReference type="ARBA" id="ARBA00006199"/>
    </source>
</evidence>
<dbReference type="Gene3D" id="1.20.58.1590">
    <property type="entry name" value="Tethering factor for nuclear proteasome Cut8/Sts1"/>
    <property type="match status" value="1"/>
</dbReference>
<accession>A0ABM1BTL8</accession>
<feature type="compositionally biased region" description="Polar residues" evidence="5">
    <location>
        <begin position="120"/>
        <end position="131"/>
    </location>
</feature>
<sequence>MAARRQALREITRSGSQGSSEVRTPNNEHNINFNWLPTPTSPEEEVIRQRGRRQVTQSFLMDCFSSPKGTPRLRSEMRGETPPKTPSKSPNKSRTPQKSSPSSTKILATPTRTSPRKRLNLSQDTPDSDTSGFLGFSRSKRTMTQSKKTKIQRKTPPGINVDVALKALSHNQLIELLQELMTSIPDLKKVVGERLPSPDLQPLEKNLNNLQRNIYKSFPNTRWGSNRDDFCYRRVRTHLEAFKKACIQQGRQLIESQQWGAAVDYVMLAWSYVRHLPDWDESTHNCIKAQCFKTLSTQCMTSVKKMAMDIDEVEDIVERLQEMVQDSETILPCLKYSQSLLEKFK</sequence>
<reference evidence="7 8" key="1">
    <citation type="submission" date="2025-05" db="UniProtKB">
        <authorList>
            <consortium name="RefSeq"/>
        </authorList>
    </citation>
    <scope>IDENTIFICATION</scope>
    <source>
        <tissue evidence="7 8">Muscle</tissue>
    </source>
</reference>
<organism evidence="6 7">
    <name type="scientific">Limulus polyphemus</name>
    <name type="common">Atlantic horseshoe crab</name>
    <dbReference type="NCBI Taxonomy" id="6850"/>
    <lineage>
        <taxon>Eukaryota</taxon>
        <taxon>Metazoa</taxon>
        <taxon>Ecdysozoa</taxon>
        <taxon>Arthropoda</taxon>
        <taxon>Chelicerata</taxon>
        <taxon>Merostomata</taxon>
        <taxon>Xiphosura</taxon>
        <taxon>Limulidae</taxon>
        <taxon>Limulus</taxon>
    </lineage>
</organism>
<proteinExistence type="inferred from homology"/>
<feature type="compositionally biased region" description="Polar residues" evidence="5">
    <location>
        <begin position="97"/>
        <end position="113"/>
    </location>
</feature>
<dbReference type="GeneID" id="106472333"/>